<evidence type="ECO:0000259" key="12">
    <source>
        <dbReference type="PROSITE" id="PS50003"/>
    </source>
</evidence>
<dbReference type="FunFam" id="1.20.1270.60:FF:000034">
    <property type="entry name" value="DCC-interacting protein 13-alpha isoform X2"/>
    <property type="match status" value="1"/>
</dbReference>
<dbReference type="InterPro" id="IPR027267">
    <property type="entry name" value="AH/BAR_dom_sf"/>
</dbReference>
<evidence type="ECO:0000256" key="6">
    <source>
        <dbReference type="ARBA" id="ARBA00023273"/>
    </source>
</evidence>
<evidence type="ECO:0000259" key="11">
    <source>
        <dbReference type="PROSITE" id="PS01179"/>
    </source>
</evidence>
<feature type="region of interest" description="Disordered" evidence="10">
    <location>
        <begin position="394"/>
        <end position="447"/>
    </location>
</feature>
<dbReference type="PROSITE" id="PS01179">
    <property type="entry name" value="PID"/>
    <property type="match status" value="1"/>
</dbReference>
<feature type="compositionally biased region" description="Basic and acidic residues" evidence="10">
    <location>
        <begin position="683"/>
        <end position="696"/>
    </location>
</feature>
<evidence type="ECO:0000313" key="13">
    <source>
        <dbReference type="EMBL" id="CAB3222590.1"/>
    </source>
</evidence>
<sequence length="731" mass="82105">MASDLLQLEDCLEDSPQTRALIGVYEKDSDILLQYAQELHIMCRRVTSAQLELTNSTQDLADKLRDFQNVKFVVGNQDEVIGSTLTQLVTNIDEISSYNAVLQAQLSESMDYHTSQFLNKDLNEYLRLKASFATSDKLHEEAVAKLARISKKKHNEKSSQEATDQLYASRKSFHNTSMLYCSCLNTLQNKKKIGLLRPVISFLQSQIAFFRMGSEVSKVELEQVLGKLSSDLSQLEKETDETRELYVEKMDKLDANSTRSYIPDPPASMNFPDLPVDRARTQISSYLFYRSRGTILSQWHRCYFFTQGGNLMMQSKTELAGQLFMDLDGCNVNFVDVDDRKHAFQVMSSDGRHSVILQAESKHKCEEWIATIRNIAAGLYLHDNPRQAAIKALKAQGPPDDNLSSSQSNLELVPGIPGQMVTPEDQKTSDEQQHSSSFESKHESLRPSMFERLKMAATSFMAPEEKPQRESRSNSTSNVNEPSESSFDAKIDQTEPILFDLPSPVSETKELPKDDSTNQTASEPTHPTAASDTNQPRHNPFTSEQPAVIDTDEAAFKAMFVVRFLGCRRVGEDAHLDSSIAETICHVMAARAYHKMFRMNELHLAISDCAVRLVDPATQFNRESFPASSVLRAKTLADNPRLLGFIVKQVNTSQLMCYTFESNADGDDVCCAINTARVMEQSKIEHEENSKQRQIENDLEAQSRMIAASETKPPEAETQEEVDSKESGDAA</sequence>
<feature type="coiled-coil region" evidence="9">
    <location>
        <begin position="218"/>
        <end position="252"/>
    </location>
</feature>
<evidence type="ECO:0000256" key="1">
    <source>
        <dbReference type="ARBA" id="ARBA00004123"/>
    </source>
</evidence>
<reference evidence="13" key="1">
    <citation type="submission" date="2020-04" db="EMBL/GenBank/DDBJ databases">
        <authorList>
            <person name="Neveu A P."/>
        </authorList>
    </citation>
    <scope>NUCLEOTIDE SEQUENCE</scope>
    <source>
        <tissue evidence="13">Whole embryo</tissue>
    </source>
</reference>
<dbReference type="AlphaFoldDB" id="A0A6F9D7E8"/>
<dbReference type="InterPro" id="IPR004148">
    <property type="entry name" value="BAR_dom"/>
</dbReference>
<evidence type="ECO:0000256" key="2">
    <source>
        <dbReference type="ARBA" id="ARBA00004220"/>
    </source>
</evidence>
<evidence type="ECO:0000256" key="4">
    <source>
        <dbReference type="ARBA" id="ARBA00004466"/>
    </source>
</evidence>
<dbReference type="Pfam" id="PF16746">
    <property type="entry name" value="BAR_3"/>
    <property type="match status" value="1"/>
</dbReference>
<dbReference type="SMART" id="SM00233">
    <property type="entry name" value="PH"/>
    <property type="match status" value="1"/>
</dbReference>
<feature type="compositionally biased region" description="Polar residues" evidence="10">
    <location>
        <begin position="517"/>
        <end position="544"/>
    </location>
</feature>
<dbReference type="Pfam" id="PF00640">
    <property type="entry name" value="PID"/>
    <property type="match status" value="1"/>
</dbReference>
<feature type="compositionally biased region" description="Polar residues" evidence="10">
    <location>
        <begin position="473"/>
        <end position="486"/>
    </location>
</feature>
<dbReference type="Pfam" id="PF00169">
    <property type="entry name" value="PH"/>
    <property type="match status" value="1"/>
</dbReference>
<evidence type="ECO:0000256" key="3">
    <source>
        <dbReference type="ARBA" id="ARBA00004262"/>
    </source>
</evidence>
<dbReference type="SUPFAM" id="SSF50729">
    <property type="entry name" value="PH domain-like"/>
    <property type="match status" value="2"/>
</dbReference>
<feature type="domain" description="PID" evidence="11">
    <location>
        <begin position="560"/>
        <end position="676"/>
    </location>
</feature>
<feature type="region of interest" description="Disordered" evidence="10">
    <location>
        <begin position="460"/>
        <end position="544"/>
    </location>
</feature>
<keyword evidence="8" id="KW-0968">Cytoplasmic vesicle</keyword>
<dbReference type="EMBL" id="LR782981">
    <property type="protein sequence ID" value="CAB3222590.1"/>
    <property type="molecule type" value="mRNA"/>
</dbReference>
<feature type="region of interest" description="Disordered" evidence="10">
    <location>
        <begin position="683"/>
        <end position="731"/>
    </location>
</feature>
<dbReference type="GO" id="GO:0031901">
    <property type="term" value="C:early endosome membrane"/>
    <property type="evidence" value="ECO:0007669"/>
    <property type="project" value="UniProtKB-SubCell"/>
</dbReference>
<organism evidence="13">
    <name type="scientific">Phallusia mammillata</name>
    <dbReference type="NCBI Taxonomy" id="59560"/>
    <lineage>
        <taxon>Eukaryota</taxon>
        <taxon>Metazoa</taxon>
        <taxon>Chordata</taxon>
        <taxon>Tunicata</taxon>
        <taxon>Ascidiacea</taxon>
        <taxon>Phlebobranchia</taxon>
        <taxon>Ascidiidae</taxon>
        <taxon>Phallusia</taxon>
    </lineage>
</organism>
<keyword evidence="6" id="KW-0966">Cell projection</keyword>
<evidence type="ECO:0000256" key="7">
    <source>
        <dbReference type="ARBA" id="ARBA00023306"/>
    </source>
</evidence>
<dbReference type="GO" id="GO:0005634">
    <property type="term" value="C:nucleus"/>
    <property type="evidence" value="ECO:0007669"/>
    <property type="project" value="UniProtKB-SubCell"/>
</dbReference>
<keyword evidence="5" id="KW-0539">Nucleus</keyword>
<comment type="subcellular location">
    <subcellularLocation>
        <location evidence="4">Cell projection</location>
        <location evidence="4">Ruffle</location>
    </subcellularLocation>
    <subcellularLocation>
        <location evidence="3">Cytoplasmic vesicle</location>
        <location evidence="3">Phagosome</location>
    </subcellularLocation>
    <subcellularLocation>
        <location evidence="2">Early endosome membrane</location>
        <topology evidence="2">Peripheral membrane protein</topology>
    </subcellularLocation>
    <subcellularLocation>
        <location evidence="1">Nucleus</location>
    </subcellularLocation>
</comment>
<evidence type="ECO:0000256" key="10">
    <source>
        <dbReference type="SAM" id="MobiDB-lite"/>
    </source>
</evidence>
<feature type="compositionally biased region" description="Basic and acidic residues" evidence="10">
    <location>
        <begin position="424"/>
        <end position="447"/>
    </location>
</feature>
<name>A0A6F9D7E8_9ASCI</name>
<dbReference type="InterPro" id="IPR006020">
    <property type="entry name" value="PTB/PI_dom"/>
</dbReference>
<evidence type="ECO:0000256" key="9">
    <source>
        <dbReference type="SAM" id="Coils"/>
    </source>
</evidence>
<dbReference type="GO" id="GO:0045335">
    <property type="term" value="C:phagocytic vesicle"/>
    <property type="evidence" value="ECO:0007669"/>
    <property type="project" value="UniProtKB-SubCell"/>
</dbReference>
<gene>
    <name evidence="13" type="primary">Appl1</name>
</gene>
<keyword evidence="7" id="KW-0131">Cell cycle</keyword>
<dbReference type="InterPro" id="IPR011993">
    <property type="entry name" value="PH-like_dom_sf"/>
</dbReference>
<dbReference type="InterPro" id="IPR001849">
    <property type="entry name" value="PH_domain"/>
</dbReference>
<dbReference type="GO" id="GO:0023052">
    <property type="term" value="P:signaling"/>
    <property type="evidence" value="ECO:0007669"/>
    <property type="project" value="TreeGrafter"/>
</dbReference>
<evidence type="ECO:0000256" key="8">
    <source>
        <dbReference type="ARBA" id="ARBA00023329"/>
    </source>
</evidence>
<evidence type="ECO:0000256" key="5">
    <source>
        <dbReference type="ARBA" id="ARBA00023242"/>
    </source>
</evidence>
<feature type="compositionally biased region" description="Basic and acidic residues" evidence="10">
    <location>
        <begin position="463"/>
        <end position="472"/>
    </location>
</feature>
<protein>
    <submittedName>
        <fullName evidence="13">DCC-interacting protein 13-alpha-like</fullName>
    </submittedName>
</protein>
<dbReference type="SUPFAM" id="SSF103657">
    <property type="entry name" value="BAR/IMD domain-like"/>
    <property type="match status" value="1"/>
</dbReference>
<keyword evidence="9" id="KW-0175">Coiled coil</keyword>
<dbReference type="Gene3D" id="2.30.29.30">
    <property type="entry name" value="Pleckstrin-homology domain (PH domain)/Phosphotyrosine-binding domain (PTB)"/>
    <property type="match status" value="2"/>
</dbReference>
<dbReference type="InterPro" id="IPR047181">
    <property type="entry name" value="DP13A/B"/>
</dbReference>
<dbReference type="PANTHER" id="PTHR46415">
    <property type="entry name" value="ADAPTOR PROTEIN, PHOSPHOTYROSINE INTERACTION, PH DOMAIN AND LEUCINE ZIPPER-CONTAINING 2"/>
    <property type="match status" value="1"/>
</dbReference>
<accession>A0A6F9D7E8</accession>
<dbReference type="GO" id="GO:0001726">
    <property type="term" value="C:ruffle"/>
    <property type="evidence" value="ECO:0007669"/>
    <property type="project" value="UniProtKB-SubCell"/>
</dbReference>
<feature type="compositionally biased region" description="Basic and acidic residues" evidence="10">
    <location>
        <begin position="722"/>
        <end position="731"/>
    </location>
</feature>
<feature type="domain" description="PH" evidence="12">
    <location>
        <begin position="280"/>
        <end position="377"/>
    </location>
</feature>
<proteinExistence type="evidence at transcript level"/>
<dbReference type="Gene3D" id="1.20.1270.60">
    <property type="entry name" value="Arfaptin homology (AH) domain/BAR domain"/>
    <property type="match status" value="1"/>
</dbReference>
<feature type="compositionally biased region" description="Basic and acidic residues" evidence="10">
    <location>
        <begin position="507"/>
        <end position="516"/>
    </location>
</feature>
<dbReference type="PROSITE" id="PS50003">
    <property type="entry name" value="PH_DOMAIN"/>
    <property type="match status" value="1"/>
</dbReference>
<dbReference type="PANTHER" id="PTHR46415:SF2">
    <property type="entry name" value="BETA, PUTATIVE-RELATED"/>
    <property type="match status" value="1"/>
</dbReference>